<dbReference type="NCBIfam" id="NF010047">
    <property type="entry name" value="PRK13523.1"/>
    <property type="match status" value="1"/>
</dbReference>
<keyword evidence="5 7" id="KW-0560">Oxidoreductase</keyword>
<keyword evidence="2" id="KW-0285">Flavoprotein</keyword>
<dbReference type="InterPro" id="IPR013785">
    <property type="entry name" value="Aldolase_TIM"/>
</dbReference>
<dbReference type="Pfam" id="PF00724">
    <property type="entry name" value="Oxidored_FMN"/>
    <property type="match status" value="1"/>
</dbReference>
<name>A0A6G9ATV3_9BACT</name>
<keyword evidence="3" id="KW-0288">FMN</keyword>
<dbReference type="GO" id="GO:0050661">
    <property type="term" value="F:NADP binding"/>
    <property type="evidence" value="ECO:0007669"/>
    <property type="project" value="InterPro"/>
</dbReference>
<feature type="domain" description="NADH:flavin oxidoreductase/NADH oxidase N-terminal" evidence="6">
    <location>
        <begin position="4"/>
        <end position="340"/>
    </location>
</feature>
<evidence type="ECO:0000259" key="6">
    <source>
        <dbReference type="Pfam" id="PF00724"/>
    </source>
</evidence>
<accession>A0A6G9ATV3</accession>
<dbReference type="InterPro" id="IPR044152">
    <property type="entry name" value="YqjM-like"/>
</dbReference>
<keyword evidence="8" id="KW-1185">Reference proteome</keyword>
<dbReference type="GO" id="GO:0010181">
    <property type="term" value="F:FMN binding"/>
    <property type="evidence" value="ECO:0007669"/>
    <property type="project" value="InterPro"/>
</dbReference>
<dbReference type="KEGG" id="spib:G8759_26355"/>
<dbReference type="RefSeq" id="WP_167215065.1">
    <property type="nucleotide sequence ID" value="NZ_CP050063.1"/>
</dbReference>
<evidence type="ECO:0000256" key="5">
    <source>
        <dbReference type="ARBA" id="ARBA00023002"/>
    </source>
</evidence>
<dbReference type="Gene3D" id="3.20.20.70">
    <property type="entry name" value="Aldolase class I"/>
    <property type="match status" value="1"/>
</dbReference>
<reference evidence="7 8" key="1">
    <citation type="submission" date="2020-03" db="EMBL/GenBank/DDBJ databases">
        <authorList>
            <person name="Kim M.K."/>
        </authorList>
    </citation>
    <scope>NUCLEOTIDE SEQUENCE [LARGE SCALE GENOMIC DNA]</scope>
    <source>
        <strain evidence="7 8">BT328</strain>
    </source>
</reference>
<organism evidence="7 8">
    <name type="scientific">Spirosoma aureum</name>
    <dbReference type="NCBI Taxonomy" id="2692134"/>
    <lineage>
        <taxon>Bacteria</taxon>
        <taxon>Pseudomonadati</taxon>
        <taxon>Bacteroidota</taxon>
        <taxon>Cytophagia</taxon>
        <taxon>Cytophagales</taxon>
        <taxon>Cytophagaceae</taxon>
        <taxon>Spirosoma</taxon>
    </lineage>
</organism>
<dbReference type="PANTHER" id="PTHR43303:SF4">
    <property type="entry name" value="NADPH DEHYDROGENASE C23G7.10C-RELATED"/>
    <property type="match status" value="1"/>
</dbReference>
<dbReference type="GO" id="GO:0003959">
    <property type="term" value="F:NADPH dehydrogenase activity"/>
    <property type="evidence" value="ECO:0007669"/>
    <property type="project" value="UniProtKB-EC"/>
</dbReference>
<protein>
    <submittedName>
        <fullName evidence="7">NADPH dehydrogenase NamA</fullName>
        <ecNumber evidence="7">1.6.99.1</ecNumber>
    </submittedName>
</protein>
<evidence type="ECO:0000313" key="7">
    <source>
        <dbReference type="EMBL" id="QIP15901.1"/>
    </source>
</evidence>
<evidence type="ECO:0000256" key="3">
    <source>
        <dbReference type="ARBA" id="ARBA00022643"/>
    </source>
</evidence>
<proteinExistence type="predicted"/>
<gene>
    <name evidence="7" type="primary">namA</name>
    <name evidence="7" type="ORF">G8759_26355</name>
</gene>
<dbReference type="AlphaFoldDB" id="A0A6G9ATV3"/>
<evidence type="ECO:0000313" key="8">
    <source>
        <dbReference type="Proteomes" id="UP000501802"/>
    </source>
</evidence>
<dbReference type="PANTHER" id="PTHR43303">
    <property type="entry name" value="NADPH DEHYDROGENASE C23G7.10C-RELATED"/>
    <property type="match status" value="1"/>
</dbReference>
<dbReference type="EC" id="1.6.99.1" evidence="7"/>
<evidence type="ECO:0000256" key="2">
    <source>
        <dbReference type="ARBA" id="ARBA00022630"/>
    </source>
</evidence>
<dbReference type="EMBL" id="CP050063">
    <property type="protein sequence ID" value="QIP15901.1"/>
    <property type="molecule type" value="Genomic_DNA"/>
</dbReference>
<dbReference type="Proteomes" id="UP000501802">
    <property type="component" value="Chromosome"/>
</dbReference>
<keyword evidence="4" id="KW-0521">NADP</keyword>
<dbReference type="CDD" id="cd02932">
    <property type="entry name" value="OYE_YqiM_FMN"/>
    <property type="match status" value="1"/>
</dbReference>
<comment type="cofactor">
    <cofactor evidence="1">
        <name>FMN</name>
        <dbReference type="ChEBI" id="CHEBI:58210"/>
    </cofactor>
</comment>
<dbReference type="SUPFAM" id="SSF51395">
    <property type="entry name" value="FMN-linked oxidoreductases"/>
    <property type="match status" value="1"/>
</dbReference>
<dbReference type="InterPro" id="IPR001155">
    <property type="entry name" value="OxRdtase_FMN_N"/>
</dbReference>
<evidence type="ECO:0000256" key="4">
    <source>
        <dbReference type="ARBA" id="ARBA00022857"/>
    </source>
</evidence>
<sequence>MSALFSPITIRSIQLKNRIVVSPMCQYSSENGFANDWHLVHLGSRAVGGAALIFTEATAVSPEGRISPHDLGIWKDDHIAGLKRITQFINQHGSIAGIQLAHAGRKASHHRPWDGGKAIPPAEERGWETVAPSSIPFIEAEPRPLALTKEGIENVLIDFQDAARRAVEAGFQVAEIHAAHGYLLHEFLSPLSNQRTDEYGGSFDNRIRLLLQVIEQVQAVWPEEYPLFVRISATEWTEGGWTADDSVALASVLKTKGVDVIDCSSGGNVAHAKIPVGPGYQVEFAERVKQEAGIMTAAVGLITHVDQAEAILANGQADFVLLGREFLRDPYFPLHAAHALGDDIIWPSQYERAKPK</sequence>
<evidence type="ECO:0000256" key="1">
    <source>
        <dbReference type="ARBA" id="ARBA00001917"/>
    </source>
</evidence>